<dbReference type="Proteomes" id="UP000053555">
    <property type="component" value="Unassembled WGS sequence"/>
</dbReference>
<organism evidence="1">
    <name type="scientific">Glycine soja</name>
    <name type="common">Wild soybean</name>
    <dbReference type="NCBI Taxonomy" id="3848"/>
    <lineage>
        <taxon>Eukaryota</taxon>
        <taxon>Viridiplantae</taxon>
        <taxon>Streptophyta</taxon>
        <taxon>Embryophyta</taxon>
        <taxon>Tracheophyta</taxon>
        <taxon>Spermatophyta</taxon>
        <taxon>Magnoliopsida</taxon>
        <taxon>eudicotyledons</taxon>
        <taxon>Gunneridae</taxon>
        <taxon>Pentapetalae</taxon>
        <taxon>rosids</taxon>
        <taxon>fabids</taxon>
        <taxon>Fabales</taxon>
        <taxon>Fabaceae</taxon>
        <taxon>Papilionoideae</taxon>
        <taxon>50 kb inversion clade</taxon>
        <taxon>NPAAA clade</taxon>
        <taxon>indigoferoid/millettioid clade</taxon>
        <taxon>Phaseoleae</taxon>
        <taxon>Glycine</taxon>
        <taxon>Glycine subgen. Soja</taxon>
    </lineage>
</organism>
<feature type="non-terminal residue" evidence="1">
    <location>
        <position position="105"/>
    </location>
</feature>
<feature type="non-terminal residue" evidence="1">
    <location>
        <position position="1"/>
    </location>
</feature>
<name>A0A0B2PN90_GLYSO</name>
<dbReference type="EMBL" id="KN664100">
    <property type="protein sequence ID" value="KHN10876.1"/>
    <property type="molecule type" value="Genomic_DNA"/>
</dbReference>
<proteinExistence type="predicted"/>
<sequence>GQLCDTVPFIQIQDTQLMVSDIYVDGCWNFDILYTQFPLDVKLEIQSVFLNPNVSNVHIWDPSAFGSYSTKCAYAWLTRLDDPFSLNLTNDNSDSWSWIWKLRVP</sequence>
<gene>
    <name evidence="1" type="ORF">glysoja_038175</name>
</gene>
<reference evidence="1" key="1">
    <citation type="submission" date="2014-07" db="EMBL/GenBank/DDBJ databases">
        <title>Identification of a novel salt tolerance gene in wild soybean by whole-genome sequencing.</title>
        <authorList>
            <person name="Lam H.-M."/>
            <person name="Qi X."/>
            <person name="Li M.-W."/>
            <person name="Liu X."/>
            <person name="Xie M."/>
            <person name="Ni M."/>
            <person name="Xu X."/>
        </authorList>
    </citation>
    <scope>NUCLEOTIDE SEQUENCE [LARGE SCALE GENOMIC DNA]</scope>
    <source>
        <tissue evidence="1">Root</tissue>
    </source>
</reference>
<evidence type="ECO:0000313" key="1">
    <source>
        <dbReference type="EMBL" id="KHN10876.1"/>
    </source>
</evidence>
<protein>
    <submittedName>
        <fullName evidence="1">Uncharacterized protein</fullName>
    </submittedName>
</protein>
<accession>A0A0B2PN90</accession>
<dbReference type="AlphaFoldDB" id="A0A0B2PN90"/>